<dbReference type="InterPro" id="IPR042099">
    <property type="entry name" value="ANL_N_sf"/>
</dbReference>
<dbReference type="Pfam" id="PF13193">
    <property type="entry name" value="AMP-binding_C"/>
    <property type="match status" value="1"/>
</dbReference>
<accession>A0A532V6Y8</accession>
<dbReference type="InterPro" id="IPR025110">
    <property type="entry name" value="AMP-bd_C"/>
</dbReference>
<dbReference type="SUPFAM" id="SSF56801">
    <property type="entry name" value="Acetyl-CoA synthetase-like"/>
    <property type="match status" value="1"/>
</dbReference>
<dbReference type="InterPro" id="IPR000873">
    <property type="entry name" value="AMP-dep_synth/lig_dom"/>
</dbReference>
<dbReference type="GO" id="GO:0004467">
    <property type="term" value="F:long-chain fatty acid-CoA ligase activity"/>
    <property type="evidence" value="ECO:0007669"/>
    <property type="project" value="UniProtKB-EC"/>
</dbReference>
<gene>
    <name evidence="4" type="ORF">CEE36_05595</name>
</gene>
<proteinExistence type="predicted"/>
<comment type="caution">
    <text evidence="4">The sequence shown here is derived from an EMBL/GenBank/DDBJ whole genome shotgun (WGS) entry which is preliminary data.</text>
</comment>
<evidence type="ECO:0000313" key="4">
    <source>
        <dbReference type="EMBL" id="TKJ42958.1"/>
    </source>
</evidence>
<comment type="catalytic activity">
    <reaction evidence="1">
        <text>a long-chain fatty acid + ATP + CoA = a long-chain fatty acyl-CoA + AMP + diphosphate</text>
        <dbReference type="Rhea" id="RHEA:15421"/>
        <dbReference type="ChEBI" id="CHEBI:30616"/>
        <dbReference type="ChEBI" id="CHEBI:33019"/>
        <dbReference type="ChEBI" id="CHEBI:57287"/>
        <dbReference type="ChEBI" id="CHEBI:57560"/>
        <dbReference type="ChEBI" id="CHEBI:83139"/>
        <dbReference type="ChEBI" id="CHEBI:456215"/>
        <dbReference type="EC" id="6.2.1.3"/>
    </reaction>
    <physiologicalReaction direction="left-to-right" evidence="1">
        <dbReference type="Rhea" id="RHEA:15422"/>
    </physiologicalReaction>
</comment>
<evidence type="ECO:0000256" key="1">
    <source>
        <dbReference type="ARBA" id="ARBA00024484"/>
    </source>
</evidence>
<dbReference type="Proteomes" id="UP000317778">
    <property type="component" value="Unassembled WGS sequence"/>
</dbReference>
<organism evidence="4 5">
    <name type="scientific">candidate division TA06 bacterium B3_TA06</name>
    <dbReference type="NCBI Taxonomy" id="2012487"/>
    <lineage>
        <taxon>Bacteria</taxon>
        <taxon>Bacteria division TA06</taxon>
    </lineage>
</organism>
<evidence type="ECO:0008006" key="6">
    <source>
        <dbReference type="Google" id="ProtNLM"/>
    </source>
</evidence>
<dbReference type="PANTHER" id="PTHR43272">
    <property type="entry name" value="LONG-CHAIN-FATTY-ACID--COA LIGASE"/>
    <property type="match status" value="1"/>
</dbReference>
<dbReference type="PROSITE" id="PS00455">
    <property type="entry name" value="AMP_BINDING"/>
    <property type="match status" value="1"/>
</dbReference>
<reference evidence="4 5" key="1">
    <citation type="submission" date="2017-06" db="EMBL/GenBank/DDBJ databases">
        <title>Novel microbial phyla capable of carbon fixation and sulfur reduction in deep-sea sediments.</title>
        <authorList>
            <person name="Huang J."/>
            <person name="Baker B."/>
            <person name="Wang Y."/>
        </authorList>
    </citation>
    <scope>NUCLEOTIDE SEQUENCE [LARGE SCALE GENOMIC DNA]</scope>
    <source>
        <strain evidence="4">B3_TA06</strain>
    </source>
</reference>
<evidence type="ECO:0000313" key="5">
    <source>
        <dbReference type="Proteomes" id="UP000317778"/>
    </source>
</evidence>
<dbReference type="CDD" id="cd05907">
    <property type="entry name" value="VL_LC_FACS_like"/>
    <property type="match status" value="1"/>
</dbReference>
<dbReference type="PANTHER" id="PTHR43272:SF52">
    <property type="entry name" value="AMP-DEPENDENT SYNTHETASE_LIGASE DOMAIN-CONTAINING PROTEIN"/>
    <property type="match status" value="1"/>
</dbReference>
<sequence>MEVPTVRGPLEVKTLPRMFARSAQAHPDKVALLMEREGTRQEFTYRELKERVESLARSLRKMGYRAGDKIGLIGENCPDWEAAYLGIQWAGCIVVPLDRMLKVPEVRHILRNSDSIGVIATADYTDTVEEALSEIDRKFKRVAIGHTPKGWLSFESLITEGSELEPIEPPEEIEKLAAILYTSGTTGQAKGVMLTHANIASNVCAAYQVLDFGEEDTFISILPLHHSFEATCGFLTPLCCGCKIVFSPSLKSKEILETMANHSVTLMLGVPLLYEKIVEGVQRNVRDASAFKRFIFHAGMNIGKIAKGISKAMFKSVRKAMGMDKVRYLVSGAAALAPWASSFMERLGLPVLQGYGLTETSPIVSVNRLANPDNVSVGPPVPSFDVKIDNPDENGNGEIVVRGPSVMQGYYKNPKVTSDVLSSDGWLRTGDLGRLDERGMLHITGRAKNLIVTAAGKNVYPEEVEAVVGQNPYIQEILVVGQLNEATGREEVHAIIVPNYELIDAEKPEISEREIEDCMREQVKKECAKLADYKRIKHFELREEELPKTTTRKVKRYLFAKKPVRV</sequence>
<dbReference type="GO" id="GO:0016020">
    <property type="term" value="C:membrane"/>
    <property type="evidence" value="ECO:0007669"/>
    <property type="project" value="TreeGrafter"/>
</dbReference>
<evidence type="ECO:0000259" key="3">
    <source>
        <dbReference type="Pfam" id="PF13193"/>
    </source>
</evidence>
<protein>
    <recommendedName>
        <fullName evidence="6">Long-chain fatty acid--CoA ligase</fullName>
    </recommendedName>
</protein>
<name>A0A532V6Y8_UNCT6</name>
<evidence type="ECO:0000259" key="2">
    <source>
        <dbReference type="Pfam" id="PF00501"/>
    </source>
</evidence>
<dbReference type="Pfam" id="PF00501">
    <property type="entry name" value="AMP-binding"/>
    <property type="match status" value="1"/>
</dbReference>
<dbReference type="AlphaFoldDB" id="A0A532V6Y8"/>
<dbReference type="Gene3D" id="3.40.50.12780">
    <property type="entry name" value="N-terminal domain of ligase-like"/>
    <property type="match status" value="1"/>
</dbReference>
<dbReference type="InterPro" id="IPR020845">
    <property type="entry name" value="AMP-binding_CS"/>
</dbReference>
<dbReference type="Gene3D" id="3.30.300.30">
    <property type="match status" value="1"/>
</dbReference>
<dbReference type="InterPro" id="IPR045851">
    <property type="entry name" value="AMP-bd_C_sf"/>
</dbReference>
<feature type="domain" description="AMP-binding enzyme C-terminal" evidence="3">
    <location>
        <begin position="463"/>
        <end position="553"/>
    </location>
</feature>
<dbReference type="EMBL" id="NJBO01000007">
    <property type="protein sequence ID" value="TKJ42958.1"/>
    <property type="molecule type" value="Genomic_DNA"/>
</dbReference>
<feature type="domain" description="AMP-dependent synthetase/ligase" evidence="2">
    <location>
        <begin position="19"/>
        <end position="411"/>
    </location>
</feature>